<accession>A0A1W1I3B1</accession>
<dbReference type="Pfam" id="PF01654">
    <property type="entry name" value="Cyt_bd_oxida_I"/>
    <property type="match status" value="1"/>
</dbReference>
<evidence type="ECO:0000256" key="9">
    <source>
        <dbReference type="ARBA" id="ARBA00022989"/>
    </source>
</evidence>
<dbReference type="GO" id="GO:0019646">
    <property type="term" value="P:aerobic electron transport chain"/>
    <property type="evidence" value="ECO:0007669"/>
    <property type="project" value="InterPro"/>
</dbReference>
<name>A0A1W1I3B1_9BACT</name>
<evidence type="ECO:0000256" key="6">
    <source>
        <dbReference type="ARBA" id="ARBA00022692"/>
    </source>
</evidence>
<evidence type="ECO:0000256" key="8">
    <source>
        <dbReference type="ARBA" id="ARBA00022982"/>
    </source>
</evidence>
<organism evidence="13 14">
    <name type="scientific">Nitrospira japonica</name>
    <dbReference type="NCBI Taxonomy" id="1325564"/>
    <lineage>
        <taxon>Bacteria</taxon>
        <taxon>Pseudomonadati</taxon>
        <taxon>Nitrospirota</taxon>
        <taxon>Nitrospiria</taxon>
        <taxon>Nitrospirales</taxon>
        <taxon>Nitrospiraceae</taxon>
        <taxon>Nitrospira</taxon>
    </lineage>
</organism>
<protein>
    <submittedName>
        <fullName evidence="13">Cytochrome bd ubiquinol oxidase subunit I</fullName>
    </submittedName>
</protein>
<dbReference type="STRING" id="1325564.NSJP_1151"/>
<feature type="transmembrane region" description="Helical" evidence="12">
    <location>
        <begin position="12"/>
        <end position="37"/>
    </location>
</feature>
<dbReference type="EMBL" id="LT828648">
    <property type="protein sequence ID" value="SLM47323.1"/>
    <property type="molecule type" value="Genomic_DNA"/>
</dbReference>
<keyword evidence="14" id="KW-1185">Reference proteome</keyword>
<evidence type="ECO:0000256" key="3">
    <source>
        <dbReference type="ARBA" id="ARBA00022448"/>
    </source>
</evidence>
<keyword evidence="5 12" id="KW-0349">Heme</keyword>
<evidence type="ECO:0000256" key="2">
    <source>
        <dbReference type="ARBA" id="ARBA00009819"/>
    </source>
</evidence>
<comment type="subcellular location">
    <subcellularLocation>
        <location evidence="1">Cell membrane</location>
        <topology evidence="1">Multi-pass membrane protein</topology>
    </subcellularLocation>
</comment>
<dbReference type="GO" id="GO:0005886">
    <property type="term" value="C:plasma membrane"/>
    <property type="evidence" value="ECO:0007669"/>
    <property type="project" value="UniProtKB-SubCell"/>
</dbReference>
<keyword evidence="7 12" id="KW-0479">Metal-binding</keyword>
<feature type="transmembrane region" description="Helical" evidence="12">
    <location>
        <begin position="58"/>
        <end position="83"/>
    </location>
</feature>
<evidence type="ECO:0000256" key="4">
    <source>
        <dbReference type="ARBA" id="ARBA00022475"/>
    </source>
</evidence>
<dbReference type="RefSeq" id="WP_080885880.1">
    <property type="nucleotide sequence ID" value="NZ_LT828648.1"/>
</dbReference>
<dbReference type="Proteomes" id="UP000192042">
    <property type="component" value="Chromosome I"/>
</dbReference>
<evidence type="ECO:0000256" key="12">
    <source>
        <dbReference type="PIRNR" id="PIRNR006446"/>
    </source>
</evidence>
<keyword evidence="11 12" id="KW-0472">Membrane</keyword>
<dbReference type="OrthoDB" id="9807042at2"/>
<dbReference type="GO" id="GO:0046872">
    <property type="term" value="F:metal ion binding"/>
    <property type="evidence" value="ECO:0007669"/>
    <property type="project" value="UniProtKB-UniRule"/>
</dbReference>
<sequence length="432" mass="46351">MTDLLAARSQMAVSLGFHIIFAALGIAMPLMISIAEWRWLRTGDEGYLSLAKRWSKGTAILFAVGAVSGTVLSFELGLLWPAFMKLSGPMIGPLFALEGFAFFTEAIFLGIYLYGWSLISPVKHFIAGLMVAASGAASAVFVIAVNAWMNEPIGFTKSGEHLTELEPLAVLAQPLARHETIHMLLAAFAATGLLVAGLHAMWLLRDNRSLFHRRALGIAVAMGGAAAVLQLASGHLISLTVADRQPTKLAAMEAHFATAAGADFLLGGLADNETASVRYAVTIPKGLSLLVHGDPSAEVTGLDRVPKADWPPVAVVHLAFQVMVLCGLVMAGLALWSAWRWRRSGGLERDTWLLRGLCVAAPAGFIAIEAGWVVTEVGRQPWIIDQVMRTSEAVTPMPGLWIPFATFSLLYLVLGAVVAWAMWRHVAATEHV</sequence>
<reference evidence="13 14" key="1">
    <citation type="submission" date="2017-03" db="EMBL/GenBank/DDBJ databases">
        <authorList>
            <person name="Afonso C.L."/>
            <person name="Miller P.J."/>
            <person name="Scott M.A."/>
            <person name="Spackman E."/>
            <person name="Goraichik I."/>
            <person name="Dimitrov K.M."/>
            <person name="Suarez D.L."/>
            <person name="Swayne D.E."/>
        </authorList>
    </citation>
    <scope>NUCLEOTIDE SEQUENCE [LARGE SCALE GENOMIC DNA]</scope>
    <source>
        <strain evidence="13">Genome sequencing of Nitrospira japonica strain NJ11</strain>
    </source>
</reference>
<dbReference type="GO" id="GO:0070069">
    <property type="term" value="C:cytochrome complex"/>
    <property type="evidence" value="ECO:0007669"/>
    <property type="project" value="UniProtKB-UniRule"/>
</dbReference>
<evidence type="ECO:0000256" key="11">
    <source>
        <dbReference type="ARBA" id="ARBA00023136"/>
    </source>
</evidence>
<keyword evidence="9 12" id="KW-1133">Transmembrane helix</keyword>
<keyword evidence="4 12" id="KW-1003">Cell membrane</keyword>
<dbReference type="GO" id="GO:0016682">
    <property type="term" value="F:oxidoreductase activity, acting on diphenols and related substances as donors, oxygen as acceptor"/>
    <property type="evidence" value="ECO:0007669"/>
    <property type="project" value="TreeGrafter"/>
</dbReference>
<keyword evidence="6 12" id="KW-0812">Transmembrane</keyword>
<keyword evidence="10 12" id="KW-0408">Iron</keyword>
<evidence type="ECO:0000313" key="14">
    <source>
        <dbReference type="Proteomes" id="UP000192042"/>
    </source>
</evidence>
<evidence type="ECO:0000256" key="1">
    <source>
        <dbReference type="ARBA" id="ARBA00004651"/>
    </source>
</evidence>
<dbReference type="PANTHER" id="PTHR30365:SF14">
    <property type="entry name" value="CYTOCHROME BD MENAQUINOL OXIDASE SUBUNIT I-RELATED"/>
    <property type="match status" value="1"/>
</dbReference>
<feature type="transmembrane region" description="Helical" evidence="12">
    <location>
        <begin position="126"/>
        <end position="149"/>
    </location>
</feature>
<feature type="transmembrane region" description="Helical" evidence="12">
    <location>
        <begin position="351"/>
        <end position="374"/>
    </location>
</feature>
<dbReference type="PANTHER" id="PTHR30365">
    <property type="entry name" value="CYTOCHROME D UBIQUINOL OXIDASE"/>
    <property type="match status" value="1"/>
</dbReference>
<dbReference type="AlphaFoldDB" id="A0A1W1I3B1"/>
<feature type="transmembrane region" description="Helical" evidence="12">
    <location>
        <begin position="318"/>
        <end position="339"/>
    </location>
</feature>
<gene>
    <name evidence="13" type="ORF">NSJP_1151</name>
</gene>
<evidence type="ECO:0000256" key="10">
    <source>
        <dbReference type="ARBA" id="ARBA00023004"/>
    </source>
</evidence>
<dbReference type="InterPro" id="IPR002585">
    <property type="entry name" value="Cyt-d_ubiquinol_oxidase_su_1"/>
</dbReference>
<dbReference type="KEGG" id="nja:NSJP_1151"/>
<dbReference type="GO" id="GO:0009055">
    <property type="term" value="F:electron transfer activity"/>
    <property type="evidence" value="ECO:0007669"/>
    <property type="project" value="UniProtKB-UniRule"/>
</dbReference>
<keyword evidence="3 12" id="KW-0813">Transport</keyword>
<feature type="transmembrane region" description="Helical" evidence="12">
    <location>
        <begin position="400"/>
        <end position="423"/>
    </location>
</feature>
<keyword evidence="8 12" id="KW-0249">Electron transport</keyword>
<evidence type="ECO:0000256" key="7">
    <source>
        <dbReference type="ARBA" id="ARBA00022723"/>
    </source>
</evidence>
<feature type="transmembrane region" description="Helical" evidence="12">
    <location>
        <begin position="95"/>
        <end position="114"/>
    </location>
</feature>
<feature type="transmembrane region" description="Helical" evidence="12">
    <location>
        <begin position="216"/>
        <end position="237"/>
    </location>
</feature>
<comment type="similarity">
    <text evidence="2 12">Belongs to the cytochrome ubiquinol oxidase subunit 1 family.</text>
</comment>
<evidence type="ECO:0000256" key="5">
    <source>
        <dbReference type="ARBA" id="ARBA00022617"/>
    </source>
</evidence>
<dbReference type="GO" id="GO:0020037">
    <property type="term" value="F:heme binding"/>
    <property type="evidence" value="ECO:0007669"/>
    <property type="project" value="TreeGrafter"/>
</dbReference>
<feature type="transmembrane region" description="Helical" evidence="12">
    <location>
        <begin position="181"/>
        <end position="204"/>
    </location>
</feature>
<dbReference type="PIRSF" id="PIRSF006446">
    <property type="entry name" value="Cyt_quinol_oxidase_1"/>
    <property type="match status" value="1"/>
</dbReference>
<evidence type="ECO:0000313" key="13">
    <source>
        <dbReference type="EMBL" id="SLM47323.1"/>
    </source>
</evidence>
<proteinExistence type="inferred from homology"/>